<gene>
    <name evidence="1" type="ORF">HNP63_001276</name>
</gene>
<organism evidence="1 2">
    <name type="scientific">Borreliella afzelii</name>
    <name type="common">Borrelia afzelii</name>
    <dbReference type="NCBI Taxonomy" id="29518"/>
    <lineage>
        <taxon>Bacteria</taxon>
        <taxon>Pseudomonadati</taxon>
        <taxon>Spirochaetota</taxon>
        <taxon>Spirochaetia</taxon>
        <taxon>Spirochaetales</taxon>
        <taxon>Borreliaceae</taxon>
        <taxon>Borreliella</taxon>
    </lineage>
</organism>
<sequence>MKLIVKVIIKVVKGTSELISNKTFYNTPKAI</sequence>
<feature type="non-terminal residue" evidence="1">
    <location>
        <position position="31"/>
    </location>
</feature>
<evidence type="ECO:0000313" key="2">
    <source>
        <dbReference type="Proteomes" id="UP000529652"/>
    </source>
</evidence>
<accession>A0AB34Z3L7</accession>
<dbReference type="EMBL" id="JACHGM010000019">
    <property type="protein sequence ID" value="MBB5141855.1"/>
    <property type="molecule type" value="Genomic_DNA"/>
</dbReference>
<dbReference type="Proteomes" id="UP000529652">
    <property type="component" value="Unassembled WGS sequence"/>
</dbReference>
<evidence type="ECO:0000313" key="1">
    <source>
        <dbReference type="EMBL" id="MBB5141855.1"/>
    </source>
</evidence>
<reference evidence="1 2" key="1">
    <citation type="submission" date="2020-08" db="EMBL/GenBank/DDBJ databases">
        <title>Genomic Encyclopedia of Type Strains, Phase IV (KMG-IV): sequencing the most valuable type-strain genomes for metagenomic binning, comparative biology and taxonomic classification.</title>
        <authorList>
            <person name="Goeker M."/>
        </authorList>
    </citation>
    <scope>NUCLEOTIDE SEQUENCE [LARGE SCALE GENOMIC DNA]</scope>
    <source>
        <strain evidence="1 2">DSM 10508</strain>
    </source>
</reference>
<protein>
    <submittedName>
        <fullName evidence="1">Uncharacterized protein</fullName>
    </submittedName>
</protein>
<dbReference type="AlphaFoldDB" id="A0AB34Z3L7"/>
<comment type="caution">
    <text evidence="1">The sequence shown here is derived from an EMBL/GenBank/DDBJ whole genome shotgun (WGS) entry which is preliminary data.</text>
</comment>
<proteinExistence type="predicted"/>
<name>A0AB34Z3L7_BORAF</name>